<dbReference type="AlphaFoldDB" id="A0AAV5GB81"/>
<name>A0AAV5GB81_9BASI</name>
<dbReference type="InterPro" id="IPR009072">
    <property type="entry name" value="Histone-fold"/>
</dbReference>
<evidence type="ECO:0000313" key="2">
    <source>
        <dbReference type="Proteomes" id="UP001342314"/>
    </source>
</evidence>
<proteinExistence type="predicted"/>
<dbReference type="Gene3D" id="1.10.20.10">
    <property type="entry name" value="Histone, subunit A"/>
    <property type="match status" value="1"/>
</dbReference>
<comment type="caution">
    <text evidence="1">The sequence shown here is derived from an EMBL/GenBank/DDBJ whole genome shotgun (WGS) entry which is preliminary data.</text>
</comment>
<dbReference type="GO" id="GO:0046982">
    <property type="term" value="F:protein heterodimerization activity"/>
    <property type="evidence" value="ECO:0007669"/>
    <property type="project" value="InterPro"/>
</dbReference>
<accession>A0AAV5GB81</accession>
<dbReference type="EMBL" id="BQKY01000002">
    <property type="protein sequence ID" value="GJN87684.1"/>
    <property type="molecule type" value="Genomic_DNA"/>
</dbReference>
<evidence type="ECO:0008006" key="3">
    <source>
        <dbReference type="Google" id="ProtNLM"/>
    </source>
</evidence>
<reference evidence="1 2" key="1">
    <citation type="submission" date="2021-12" db="EMBL/GenBank/DDBJ databases">
        <title>High titer production of polyol ester of fatty acids by Rhodotorula paludigena BS15 towards product separation-free biomass refinery.</title>
        <authorList>
            <person name="Mano J."/>
            <person name="Ono H."/>
            <person name="Tanaka T."/>
            <person name="Naito K."/>
            <person name="Sushida H."/>
            <person name="Ike M."/>
            <person name="Tokuyasu K."/>
            <person name="Kitaoka M."/>
        </authorList>
    </citation>
    <scope>NUCLEOTIDE SEQUENCE [LARGE SCALE GENOMIC DNA]</scope>
    <source>
        <strain evidence="1 2">BS15</strain>
    </source>
</reference>
<keyword evidence="2" id="KW-1185">Reference proteome</keyword>
<gene>
    <name evidence="1" type="ORF">Rhopal_000639-T1</name>
</gene>
<organism evidence="1 2">
    <name type="scientific">Rhodotorula paludigena</name>
    <dbReference type="NCBI Taxonomy" id="86838"/>
    <lineage>
        <taxon>Eukaryota</taxon>
        <taxon>Fungi</taxon>
        <taxon>Dikarya</taxon>
        <taxon>Basidiomycota</taxon>
        <taxon>Pucciniomycotina</taxon>
        <taxon>Microbotryomycetes</taxon>
        <taxon>Sporidiobolales</taxon>
        <taxon>Sporidiobolaceae</taxon>
        <taxon>Rhodotorula</taxon>
    </lineage>
</organism>
<evidence type="ECO:0000313" key="1">
    <source>
        <dbReference type="EMBL" id="GJN87684.1"/>
    </source>
</evidence>
<protein>
    <recommendedName>
        <fullName evidence="3">Transcription factor CBF/NF-Y/archaeal histone domain-containing protein</fullName>
    </recommendedName>
</protein>
<dbReference type="Proteomes" id="UP001342314">
    <property type="component" value="Unassembled WGS sequence"/>
</dbReference>
<sequence length="86" mass="9255">MAPNAPYPLSTLRNILRAHAPSNKQVSSQADTVAFIAYLSFLQQLAHEAKGAATEDKGGRAGLKKVRLSAQAVQRASKRVLERGEP</sequence>